<keyword evidence="2" id="KW-1133">Transmembrane helix</keyword>
<name>A0A2V3IG98_9FLOR</name>
<feature type="region of interest" description="Disordered" evidence="1">
    <location>
        <begin position="1"/>
        <end position="23"/>
    </location>
</feature>
<dbReference type="Proteomes" id="UP000247409">
    <property type="component" value="Unassembled WGS sequence"/>
</dbReference>
<reference evidence="3 4" key="1">
    <citation type="journal article" date="2018" name="Mol. Biol. Evol.">
        <title>Analysis of the draft genome of the red seaweed Gracilariopsis chorda provides insights into genome size evolution in Rhodophyta.</title>
        <authorList>
            <person name="Lee J."/>
            <person name="Yang E.C."/>
            <person name="Graf L."/>
            <person name="Yang J.H."/>
            <person name="Qiu H."/>
            <person name="Zel Zion U."/>
            <person name="Chan C.X."/>
            <person name="Stephens T.G."/>
            <person name="Weber A.P.M."/>
            <person name="Boo G.H."/>
            <person name="Boo S.M."/>
            <person name="Kim K.M."/>
            <person name="Shin Y."/>
            <person name="Jung M."/>
            <person name="Lee S.J."/>
            <person name="Yim H.S."/>
            <person name="Lee J.H."/>
            <person name="Bhattacharya D."/>
            <person name="Yoon H.S."/>
        </authorList>
    </citation>
    <scope>NUCLEOTIDE SEQUENCE [LARGE SCALE GENOMIC DNA]</scope>
    <source>
        <strain evidence="3 4">SKKU-2015</strain>
        <tissue evidence="3">Whole body</tissue>
    </source>
</reference>
<feature type="transmembrane region" description="Helical" evidence="2">
    <location>
        <begin position="48"/>
        <end position="70"/>
    </location>
</feature>
<organism evidence="3 4">
    <name type="scientific">Gracilariopsis chorda</name>
    <dbReference type="NCBI Taxonomy" id="448386"/>
    <lineage>
        <taxon>Eukaryota</taxon>
        <taxon>Rhodophyta</taxon>
        <taxon>Florideophyceae</taxon>
        <taxon>Rhodymeniophycidae</taxon>
        <taxon>Gracilariales</taxon>
        <taxon>Gracilariaceae</taxon>
        <taxon>Gracilariopsis</taxon>
    </lineage>
</organism>
<proteinExistence type="predicted"/>
<comment type="caution">
    <text evidence="3">The sequence shown here is derived from an EMBL/GenBank/DDBJ whole genome shotgun (WGS) entry which is preliminary data.</text>
</comment>
<keyword evidence="2" id="KW-0472">Membrane</keyword>
<evidence type="ECO:0000313" key="3">
    <source>
        <dbReference type="EMBL" id="PXF41097.1"/>
    </source>
</evidence>
<evidence type="ECO:0000256" key="1">
    <source>
        <dbReference type="SAM" id="MobiDB-lite"/>
    </source>
</evidence>
<keyword evidence="2" id="KW-0812">Transmembrane</keyword>
<dbReference type="EMBL" id="NBIV01000236">
    <property type="protein sequence ID" value="PXF41097.1"/>
    <property type="molecule type" value="Genomic_DNA"/>
</dbReference>
<gene>
    <name evidence="3" type="ORF">BWQ96_09201</name>
</gene>
<feature type="transmembrane region" description="Helical" evidence="2">
    <location>
        <begin position="76"/>
        <end position="95"/>
    </location>
</feature>
<dbReference type="AlphaFoldDB" id="A0A2V3IG98"/>
<keyword evidence="4" id="KW-1185">Reference proteome</keyword>
<evidence type="ECO:0000313" key="4">
    <source>
        <dbReference type="Proteomes" id="UP000247409"/>
    </source>
</evidence>
<evidence type="ECO:0000256" key="2">
    <source>
        <dbReference type="SAM" id="Phobius"/>
    </source>
</evidence>
<sequence length="121" mass="13260">MATASTPSPGAAPSSTSSAASRETSTAAEILAALPRWLQPGVSPMTHIILRAVLFSLNFFLACLVAMRLFSPHFEIMLLLSIALTVSYFVFVAEINKLYAQTQSQLQQQQRSDNDQNKKEE</sequence>
<accession>A0A2V3IG98</accession>
<protein>
    <submittedName>
        <fullName evidence="3">Uncharacterized protein</fullName>
    </submittedName>
</protein>